<dbReference type="STRING" id="1969733.B5V00_00470"/>
<dbReference type="Proteomes" id="UP000193136">
    <property type="component" value="Unassembled WGS sequence"/>
</dbReference>
<dbReference type="RefSeq" id="WP_085008393.1">
    <property type="nucleotide sequence ID" value="NZ_NAAD01000001.1"/>
</dbReference>
<sequence>MKTVAGQTTSLSRREIKDLLVLIRFTEVYCAAKHTEQRQPLPADLELSGIADLQRYRFCADCGGFLQYAIERRLRCPLDPKPACKHCQVHCYKAEMREKVREVMRFSGPALIKRGRLDLLWHYFF</sequence>
<gene>
    <name evidence="1" type="ORF">B5V00_00470</name>
</gene>
<keyword evidence="2" id="KW-1185">Reference proteome</keyword>
<dbReference type="InterPro" id="IPR020483">
    <property type="entry name" value="Uncharacterised_YgbA"/>
</dbReference>
<evidence type="ECO:0000313" key="1">
    <source>
        <dbReference type="EMBL" id="ORJ63372.1"/>
    </source>
</evidence>
<dbReference type="NCBIfam" id="NF007714">
    <property type="entry name" value="PRK10410.1-2"/>
    <property type="match status" value="1"/>
</dbReference>
<proteinExistence type="predicted"/>
<dbReference type="OrthoDB" id="5344095at2"/>
<dbReference type="EMBL" id="NAAD01000001">
    <property type="protein sequence ID" value="ORJ63372.1"/>
    <property type="molecule type" value="Genomic_DNA"/>
</dbReference>
<organism evidence="1 2">
    <name type="scientific">Geothermobacter hydrogeniphilus</name>
    <dbReference type="NCBI Taxonomy" id="1969733"/>
    <lineage>
        <taxon>Bacteria</taxon>
        <taxon>Pseudomonadati</taxon>
        <taxon>Thermodesulfobacteriota</taxon>
        <taxon>Desulfuromonadia</taxon>
        <taxon>Desulfuromonadales</taxon>
        <taxon>Geothermobacteraceae</taxon>
        <taxon>Geothermobacter</taxon>
    </lineage>
</organism>
<protein>
    <recommendedName>
        <fullName evidence="3">Nitrous oxide-stimulated promoter</fullName>
    </recommendedName>
</protein>
<accession>A0A1X0YE52</accession>
<dbReference type="AlphaFoldDB" id="A0A1X0YE52"/>
<dbReference type="Pfam" id="PF11756">
    <property type="entry name" value="YgbA_NO"/>
    <property type="match status" value="1"/>
</dbReference>
<evidence type="ECO:0000313" key="2">
    <source>
        <dbReference type="Proteomes" id="UP000193136"/>
    </source>
</evidence>
<comment type="caution">
    <text evidence="1">The sequence shown here is derived from an EMBL/GenBank/DDBJ whole genome shotgun (WGS) entry which is preliminary data.</text>
</comment>
<reference evidence="1 2" key="1">
    <citation type="submission" date="2017-03" db="EMBL/GenBank/DDBJ databases">
        <title>Genome sequence of Geothermobacter sp. EPR-M, Deep-Sea Iron Reducer.</title>
        <authorList>
            <person name="Tully B."/>
            <person name="Savalia P."/>
            <person name="Abuyen K."/>
            <person name="Baughan C."/>
            <person name="Romero E."/>
            <person name="Ronkowski C."/>
            <person name="Torres B."/>
            <person name="Tremblay J."/>
            <person name="Trujillo A."/>
            <person name="Tyler M."/>
            <person name="Perez-Rodriguez I."/>
            <person name="Amend J."/>
        </authorList>
    </citation>
    <scope>NUCLEOTIDE SEQUENCE [LARGE SCALE GENOMIC DNA]</scope>
    <source>
        <strain evidence="1 2">EPR-M</strain>
    </source>
</reference>
<name>A0A1X0YE52_9BACT</name>
<evidence type="ECO:0008006" key="3">
    <source>
        <dbReference type="Google" id="ProtNLM"/>
    </source>
</evidence>